<feature type="region of interest" description="Disordered" evidence="3">
    <location>
        <begin position="170"/>
        <end position="194"/>
    </location>
</feature>
<keyword evidence="7" id="KW-1185">Reference proteome</keyword>
<dbReference type="Pfam" id="PF13473">
    <property type="entry name" value="Cupredoxin_1"/>
    <property type="match status" value="1"/>
</dbReference>
<evidence type="ECO:0000256" key="2">
    <source>
        <dbReference type="ARBA" id="ARBA00023008"/>
    </source>
</evidence>
<name>A0ABU1AN64_9BACT</name>
<dbReference type="PROSITE" id="PS51257">
    <property type="entry name" value="PROKAR_LIPOPROTEIN"/>
    <property type="match status" value="1"/>
</dbReference>
<dbReference type="Gene3D" id="2.60.40.420">
    <property type="entry name" value="Cupredoxins - blue copper proteins"/>
    <property type="match status" value="1"/>
</dbReference>
<feature type="region of interest" description="Disordered" evidence="3">
    <location>
        <begin position="27"/>
        <end position="73"/>
    </location>
</feature>
<dbReference type="PROSITE" id="PS00196">
    <property type="entry name" value="COPPER_BLUE"/>
    <property type="match status" value="1"/>
</dbReference>
<evidence type="ECO:0000259" key="5">
    <source>
        <dbReference type="Pfam" id="PF13473"/>
    </source>
</evidence>
<feature type="signal peptide" evidence="4">
    <location>
        <begin position="1"/>
        <end position="22"/>
    </location>
</feature>
<gene>
    <name evidence="6" type="ORF">QEH59_12720</name>
</gene>
<feature type="domain" description="EfeO-type cupredoxin-like" evidence="5">
    <location>
        <begin position="69"/>
        <end position="154"/>
    </location>
</feature>
<dbReference type="PANTHER" id="PTHR38439">
    <property type="entry name" value="AURACYANIN-B"/>
    <property type="match status" value="1"/>
</dbReference>
<feature type="chain" id="PRO_5046352949" evidence="4">
    <location>
        <begin position="23"/>
        <end position="194"/>
    </location>
</feature>
<proteinExistence type="predicted"/>
<dbReference type="SUPFAM" id="SSF49503">
    <property type="entry name" value="Cupredoxins"/>
    <property type="match status" value="1"/>
</dbReference>
<dbReference type="Proteomes" id="UP001243717">
    <property type="component" value="Unassembled WGS sequence"/>
</dbReference>
<dbReference type="InterPro" id="IPR008972">
    <property type="entry name" value="Cupredoxin"/>
</dbReference>
<evidence type="ECO:0000256" key="1">
    <source>
        <dbReference type="ARBA" id="ARBA00022723"/>
    </source>
</evidence>
<keyword evidence="4" id="KW-0732">Signal</keyword>
<accession>A0ABU1AN64</accession>
<dbReference type="RefSeq" id="WP_308985751.1">
    <property type="nucleotide sequence ID" value="NZ_JARXIC010000021.1"/>
</dbReference>
<reference evidence="6 7" key="1">
    <citation type="submission" date="2023-04" db="EMBL/GenBank/DDBJ databases">
        <title>A novel bacteria isolated from coastal sediment.</title>
        <authorList>
            <person name="Liu X.-J."/>
            <person name="Du Z.-J."/>
        </authorList>
    </citation>
    <scope>NUCLEOTIDE SEQUENCE [LARGE SCALE GENOMIC DNA]</scope>
    <source>
        <strain evidence="6 7">SDUM461004</strain>
    </source>
</reference>
<dbReference type="InterPro" id="IPR050845">
    <property type="entry name" value="Cu-binding_ET"/>
</dbReference>
<sequence length="194" mass="20863">MKTKSINLILAALATFAALSLAGCGQNEETDTHDYDSHSMMEESAESSAHSDGHDAHMGDHHEAGSHMEKKPADARTVTITATDFAFDPKTITATPGEKLFVTLVNRGQAVHMWQLEGRPETHLHTPIGETAAKTIVAPMELGVYKVICSTPGHEQLGMIGQLEVRGNSDIESGALHPPMLTPSPDDSEHSHTH</sequence>
<comment type="caution">
    <text evidence="6">The sequence shown here is derived from an EMBL/GenBank/DDBJ whole genome shotgun (WGS) entry which is preliminary data.</text>
</comment>
<feature type="compositionally biased region" description="Basic and acidic residues" evidence="3">
    <location>
        <begin position="49"/>
        <end position="73"/>
    </location>
</feature>
<dbReference type="InterPro" id="IPR028096">
    <property type="entry name" value="EfeO_Cupredoxin"/>
</dbReference>
<keyword evidence="2" id="KW-0186">Copper</keyword>
<keyword evidence="1" id="KW-0479">Metal-binding</keyword>
<dbReference type="EMBL" id="JARXIC010000021">
    <property type="protein sequence ID" value="MDQ8195295.1"/>
    <property type="molecule type" value="Genomic_DNA"/>
</dbReference>
<evidence type="ECO:0000256" key="3">
    <source>
        <dbReference type="SAM" id="MobiDB-lite"/>
    </source>
</evidence>
<dbReference type="InterPro" id="IPR028871">
    <property type="entry name" value="BlueCu_1_BS"/>
</dbReference>
<protein>
    <submittedName>
        <fullName evidence="6">Cupredoxin domain-containing protein</fullName>
    </submittedName>
</protein>
<feature type="compositionally biased region" description="Basic and acidic residues" evidence="3">
    <location>
        <begin position="30"/>
        <end position="41"/>
    </location>
</feature>
<evidence type="ECO:0000313" key="6">
    <source>
        <dbReference type="EMBL" id="MDQ8195295.1"/>
    </source>
</evidence>
<dbReference type="PANTHER" id="PTHR38439:SF3">
    <property type="entry name" value="COPPER-RESISTANT CUPROPROTEIN COPI"/>
    <property type="match status" value="1"/>
</dbReference>
<evidence type="ECO:0000256" key="4">
    <source>
        <dbReference type="SAM" id="SignalP"/>
    </source>
</evidence>
<organism evidence="6 7">
    <name type="scientific">Thalassobacterium sedimentorum</name>
    <dbReference type="NCBI Taxonomy" id="3041258"/>
    <lineage>
        <taxon>Bacteria</taxon>
        <taxon>Pseudomonadati</taxon>
        <taxon>Verrucomicrobiota</taxon>
        <taxon>Opitutia</taxon>
        <taxon>Puniceicoccales</taxon>
        <taxon>Coraliomargaritaceae</taxon>
        <taxon>Thalassobacterium</taxon>
    </lineage>
</organism>
<evidence type="ECO:0000313" key="7">
    <source>
        <dbReference type="Proteomes" id="UP001243717"/>
    </source>
</evidence>